<feature type="domain" description="Multidrug resistance protein MdtA-like barrel-sandwich hybrid" evidence="2">
    <location>
        <begin position="47"/>
        <end position="291"/>
    </location>
</feature>
<dbReference type="InterPro" id="IPR058625">
    <property type="entry name" value="MdtA-like_BSH"/>
</dbReference>
<reference evidence="4 5" key="1">
    <citation type="submission" date="2020-04" db="EMBL/GenBank/DDBJ databases">
        <title>Draft genome of Pyxidicoccus fallax type strain.</title>
        <authorList>
            <person name="Whitworth D.E."/>
        </authorList>
    </citation>
    <scope>NUCLEOTIDE SEQUENCE [LARGE SCALE GENOMIC DNA]</scope>
    <source>
        <strain evidence="4 5">DSM 14698</strain>
    </source>
</reference>
<dbReference type="Pfam" id="PF25917">
    <property type="entry name" value="BSH_RND"/>
    <property type="match status" value="1"/>
</dbReference>
<dbReference type="Gene3D" id="2.40.30.170">
    <property type="match status" value="1"/>
</dbReference>
<organism evidence="4 5">
    <name type="scientific">Pyxidicoccus fallax</name>
    <dbReference type="NCBI Taxonomy" id="394095"/>
    <lineage>
        <taxon>Bacteria</taxon>
        <taxon>Pseudomonadati</taxon>
        <taxon>Myxococcota</taxon>
        <taxon>Myxococcia</taxon>
        <taxon>Myxococcales</taxon>
        <taxon>Cystobacterineae</taxon>
        <taxon>Myxococcaceae</taxon>
        <taxon>Pyxidicoccus</taxon>
    </lineage>
</organism>
<comment type="caution">
    <text evidence="4">The sequence shown here is derived from an EMBL/GenBank/DDBJ whole genome shotgun (WGS) entry which is preliminary data.</text>
</comment>
<name>A0A848LF17_9BACT</name>
<evidence type="ECO:0000259" key="2">
    <source>
        <dbReference type="Pfam" id="PF25917"/>
    </source>
</evidence>
<dbReference type="PANTHER" id="PTHR30386">
    <property type="entry name" value="MEMBRANE FUSION SUBUNIT OF EMRAB-TOLC MULTIDRUG EFFLUX PUMP"/>
    <property type="match status" value="1"/>
</dbReference>
<dbReference type="SUPFAM" id="SSF111369">
    <property type="entry name" value="HlyD-like secretion proteins"/>
    <property type="match status" value="3"/>
</dbReference>
<dbReference type="Gene3D" id="2.40.50.100">
    <property type="match status" value="1"/>
</dbReference>
<evidence type="ECO:0000259" key="3">
    <source>
        <dbReference type="Pfam" id="PF25963"/>
    </source>
</evidence>
<keyword evidence="5" id="KW-1185">Reference proteome</keyword>
<dbReference type="GO" id="GO:0015562">
    <property type="term" value="F:efflux transmembrane transporter activity"/>
    <property type="evidence" value="ECO:0007669"/>
    <property type="project" value="InterPro"/>
</dbReference>
<feature type="coiled-coil region" evidence="1">
    <location>
        <begin position="231"/>
        <end position="258"/>
    </location>
</feature>
<evidence type="ECO:0000313" key="4">
    <source>
        <dbReference type="EMBL" id="NMO17377.1"/>
    </source>
</evidence>
<evidence type="ECO:0000313" key="5">
    <source>
        <dbReference type="Proteomes" id="UP000518300"/>
    </source>
</evidence>
<dbReference type="Pfam" id="PF25963">
    <property type="entry name" value="Beta-barrel_AAEA"/>
    <property type="match status" value="1"/>
</dbReference>
<dbReference type="InterPro" id="IPR058634">
    <property type="entry name" value="AaeA-lik-b-barrel"/>
</dbReference>
<feature type="coiled-coil region" evidence="1">
    <location>
        <begin position="88"/>
        <end position="161"/>
    </location>
</feature>
<dbReference type="EMBL" id="JABBJJ010000096">
    <property type="protein sequence ID" value="NMO17377.1"/>
    <property type="molecule type" value="Genomic_DNA"/>
</dbReference>
<accession>A0A848LF17</accession>
<dbReference type="InterPro" id="IPR050739">
    <property type="entry name" value="MFP"/>
</dbReference>
<evidence type="ECO:0000256" key="1">
    <source>
        <dbReference type="SAM" id="Coils"/>
    </source>
</evidence>
<dbReference type="PANTHER" id="PTHR30386:SF24">
    <property type="entry name" value="MULTIDRUG RESISTANCE EFFLUX PUMP"/>
    <property type="match status" value="1"/>
</dbReference>
<dbReference type="Gene3D" id="1.10.287.470">
    <property type="entry name" value="Helix hairpin bin"/>
    <property type="match status" value="2"/>
</dbReference>
<proteinExistence type="predicted"/>
<protein>
    <submittedName>
        <fullName evidence="4">HlyD family secretion protein</fullName>
    </submittedName>
</protein>
<dbReference type="Proteomes" id="UP000518300">
    <property type="component" value="Unassembled WGS sequence"/>
</dbReference>
<feature type="domain" description="p-hydroxybenzoic acid efflux pump subunit AaeA-like beta-barrel" evidence="3">
    <location>
        <begin position="299"/>
        <end position="389"/>
    </location>
</feature>
<keyword evidence="1" id="KW-0175">Coiled coil</keyword>
<dbReference type="PRINTS" id="PR01490">
    <property type="entry name" value="RTXTOXIND"/>
</dbReference>
<gene>
    <name evidence="4" type="ORF">HG543_21300</name>
</gene>
<sequence>MPAAAPRSSRAKRVLPALLAVALVGGGARYAVAYGHESTDDAQVEGRIANVSPRIAGQVAKVLVADNQQVKAGDVLVELDTSDLTAKLEVASADVLSAEAQLSSAQAQLALTETNAGANLRQARGGVVQASSSIHSSKAALEQARADVDSAEARFKLAEADMARVKTLKAEGAVTQADLDARQAGYDQARAALDVARARLTSTEAGVQGSSGGLEAAQGKLAAAETVQVQVQAAQAAVKLADARLKQAQAALRLAELNLSYAQVRAPVAGVVSRRTVEAGQMVSPERPLMALVPQDDIWVVANFKEDQVGEMKPGQKVELTVDAFGGREFQGHVDSLAGASGARFALLPPDNASGNFVKVVQRIPVLIRLDSDAKDVRLRPGMSAEVTVDTRSN</sequence>
<dbReference type="AlphaFoldDB" id="A0A848LF17"/>